<evidence type="ECO:0000259" key="1">
    <source>
        <dbReference type="Pfam" id="PF00582"/>
    </source>
</evidence>
<dbReference type="AlphaFoldDB" id="A0A010Z527"/>
<dbReference type="HOGENOM" id="CLU_1025706_0_0_11"/>
<comment type="caution">
    <text evidence="2">The sequence shown here is derived from an EMBL/GenBank/DDBJ whole genome shotgun (WGS) entry which is preliminary data.</text>
</comment>
<reference evidence="2 3" key="1">
    <citation type="submission" date="2013-07" db="EMBL/GenBank/DDBJ databases">
        <authorList>
            <consortium name="DOE Joint Genome Institute"/>
            <person name="Eisen J."/>
            <person name="Huntemann M."/>
            <person name="Han J."/>
            <person name="Chen A."/>
            <person name="Kyrpides N."/>
            <person name="Mavromatis K."/>
            <person name="Markowitz V."/>
            <person name="Palaniappan K."/>
            <person name="Ivanova N."/>
            <person name="Schaumberg A."/>
            <person name="Pati A."/>
            <person name="Liolios K."/>
            <person name="Nordberg H.P."/>
            <person name="Cantor M.N."/>
            <person name="Hua S.X."/>
            <person name="Woyke T."/>
        </authorList>
    </citation>
    <scope>NUCLEOTIDE SEQUENCE [LARGE SCALE GENOMIC DNA]</scope>
    <source>
        <strain evidence="2 3">DSM 44712</strain>
    </source>
</reference>
<protein>
    <submittedName>
        <fullName evidence="2">Usp family protein</fullName>
    </submittedName>
</protein>
<dbReference type="Proteomes" id="UP000021053">
    <property type="component" value="Unassembled WGS sequence"/>
</dbReference>
<proteinExistence type="predicted"/>
<organism evidence="2 3">
    <name type="scientific">Cryptosporangium arvum DSM 44712</name>
    <dbReference type="NCBI Taxonomy" id="927661"/>
    <lineage>
        <taxon>Bacteria</taxon>
        <taxon>Bacillati</taxon>
        <taxon>Actinomycetota</taxon>
        <taxon>Actinomycetes</taxon>
        <taxon>Cryptosporangiales</taxon>
        <taxon>Cryptosporangiaceae</taxon>
        <taxon>Cryptosporangium</taxon>
    </lineage>
</organism>
<gene>
    <name evidence="2" type="ORF">CryarDRAFT_3639</name>
</gene>
<evidence type="ECO:0000313" key="2">
    <source>
        <dbReference type="EMBL" id="EXG82453.1"/>
    </source>
</evidence>
<dbReference type="InterPro" id="IPR006016">
    <property type="entry name" value="UspA"/>
</dbReference>
<dbReference type="Gene3D" id="3.40.50.12370">
    <property type="match status" value="1"/>
</dbReference>
<dbReference type="OrthoDB" id="3404132at2"/>
<sequence length="271" mass="28041">MTSIEDRGVVTVGLDSPATTGPAVQWALEYARTRGAAVRLIAGRPYPGPAEQVRARVDDLVLLSRSTVPGLDVVGEVAAEPLGPALLAAAQSSELVVIGDRASRRHASDLRPTVDALVAWAECPVVVARSARWPNPEAPIAAALDGSDRDDAVLDTALELAARCVSPLVAIQLSPDGPDRATAARVATRLAHRERAYARVPVRFRAAVGPAAPVLLLAARWASLLVVGPPRADGVTRSVTHEAVCPVLVARRPSVAPGLAGLGGLIVSAPV</sequence>
<dbReference type="SUPFAM" id="SSF52402">
    <property type="entry name" value="Adenine nucleotide alpha hydrolases-like"/>
    <property type="match status" value="2"/>
</dbReference>
<accession>A0A010Z527</accession>
<feature type="domain" description="UspA" evidence="1">
    <location>
        <begin position="10"/>
        <end position="129"/>
    </location>
</feature>
<evidence type="ECO:0000313" key="3">
    <source>
        <dbReference type="Proteomes" id="UP000021053"/>
    </source>
</evidence>
<dbReference type="Pfam" id="PF00582">
    <property type="entry name" value="Usp"/>
    <property type="match status" value="1"/>
</dbReference>
<keyword evidence="3" id="KW-1185">Reference proteome</keyword>
<name>A0A010Z527_9ACTN</name>
<dbReference type="RefSeq" id="WP_035852253.1">
    <property type="nucleotide sequence ID" value="NZ_KK073874.1"/>
</dbReference>
<dbReference type="EMBL" id="JFBT01000001">
    <property type="protein sequence ID" value="EXG82453.1"/>
    <property type="molecule type" value="Genomic_DNA"/>
</dbReference>